<reference evidence="1 2" key="1">
    <citation type="submission" date="2018-04" db="EMBL/GenBank/DDBJ databases">
        <authorList>
            <person name="Vogel A."/>
        </authorList>
    </citation>
    <scope>NUCLEOTIDE SEQUENCE [LARGE SCALE GENOMIC DNA]</scope>
</reference>
<sequence length="320" mass="35666">MTVDIGCVDGGLMGLSIDIRLHVYRKGFDPTYLRWKRHGELENPCSSSYTHNEQVEDDIHDIHNLEVEMEDELGATQDVPPDKVVIDEERDIGHIYERLFRGLWDSSSRVVNGLLSTRKLNGSSGSFERVSRGTGLATSSQFSVTSPPNSLLIQSPTEECQWEESSCYKWERNCNRKKRGKKERQKSGGLGRVGNKSLLVAFPNAMQVLDVSITSGQGKKCGDGIGPLPLEEVFSPLLAGGLNSSVDKEDHGTFLQQEDSPFVEPARNLLSHEEQMLIDGLLNQTMRVEASNWKDSIQPELDLMLTNDNVEEQAGGDFQK</sequence>
<protein>
    <submittedName>
        <fullName evidence="1">Uncharacterized protein</fullName>
    </submittedName>
</protein>
<keyword evidence="2" id="KW-1185">Reference proteome</keyword>
<proteinExistence type="predicted"/>
<evidence type="ECO:0000313" key="2">
    <source>
        <dbReference type="Proteomes" id="UP000595140"/>
    </source>
</evidence>
<dbReference type="AlphaFoldDB" id="A0A484LS95"/>
<evidence type="ECO:0000313" key="1">
    <source>
        <dbReference type="EMBL" id="VFQ79097.1"/>
    </source>
</evidence>
<dbReference type="EMBL" id="OOIL02001901">
    <property type="protein sequence ID" value="VFQ79097.1"/>
    <property type="molecule type" value="Genomic_DNA"/>
</dbReference>
<dbReference type="Proteomes" id="UP000595140">
    <property type="component" value="Unassembled WGS sequence"/>
</dbReference>
<organism evidence="1 2">
    <name type="scientific">Cuscuta campestris</name>
    <dbReference type="NCBI Taxonomy" id="132261"/>
    <lineage>
        <taxon>Eukaryota</taxon>
        <taxon>Viridiplantae</taxon>
        <taxon>Streptophyta</taxon>
        <taxon>Embryophyta</taxon>
        <taxon>Tracheophyta</taxon>
        <taxon>Spermatophyta</taxon>
        <taxon>Magnoliopsida</taxon>
        <taxon>eudicotyledons</taxon>
        <taxon>Gunneridae</taxon>
        <taxon>Pentapetalae</taxon>
        <taxon>asterids</taxon>
        <taxon>lamiids</taxon>
        <taxon>Solanales</taxon>
        <taxon>Convolvulaceae</taxon>
        <taxon>Cuscuteae</taxon>
        <taxon>Cuscuta</taxon>
        <taxon>Cuscuta subgen. Grammica</taxon>
        <taxon>Cuscuta sect. Cleistogrammica</taxon>
    </lineage>
</organism>
<accession>A0A484LS95</accession>
<name>A0A484LS95_9ASTE</name>
<gene>
    <name evidence="1" type="ORF">CCAM_LOCUS20873</name>
</gene>